<dbReference type="PaxDb" id="2903-EOD41058"/>
<reference evidence="2" key="1">
    <citation type="journal article" date="2013" name="Nature">
        <title>Pan genome of the phytoplankton Emiliania underpins its global distribution.</title>
        <authorList>
            <person name="Read B.A."/>
            <person name="Kegel J."/>
            <person name="Klute M.J."/>
            <person name="Kuo A."/>
            <person name="Lefebvre S.C."/>
            <person name="Maumus F."/>
            <person name="Mayer C."/>
            <person name="Miller J."/>
            <person name="Monier A."/>
            <person name="Salamov A."/>
            <person name="Young J."/>
            <person name="Aguilar M."/>
            <person name="Claverie J.M."/>
            <person name="Frickenhaus S."/>
            <person name="Gonzalez K."/>
            <person name="Herman E.K."/>
            <person name="Lin Y.C."/>
            <person name="Napier J."/>
            <person name="Ogata H."/>
            <person name="Sarno A.F."/>
            <person name="Shmutz J."/>
            <person name="Schroeder D."/>
            <person name="de Vargas C."/>
            <person name="Verret F."/>
            <person name="von Dassow P."/>
            <person name="Valentin K."/>
            <person name="Van de Peer Y."/>
            <person name="Wheeler G."/>
            <person name="Dacks J.B."/>
            <person name="Delwiche C.F."/>
            <person name="Dyhrman S.T."/>
            <person name="Glockner G."/>
            <person name="John U."/>
            <person name="Richards T."/>
            <person name="Worden A.Z."/>
            <person name="Zhang X."/>
            <person name="Grigoriev I.V."/>
            <person name="Allen A.E."/>
            <person name="Bidle K."/>
            <person name="Borodovsky M."/>
            <person name="Bowler C."/>
            <person name="Brownlee C."/>
            <person name="Cock J.M."/>
            <person name="Elias M."/>
            <person name="Gladyshev V.N."/>
            <person name="Groth M."/>
            <person name="Guda C."/>
            <person name="Hadaegh A."/>
            <person name="Iglesias-Rodriguez M.D."/>
            <person name="Jenkins J."/>
            <person name="Jones B.M."/>
            <person name="Lawson T."/>
            <person name="Leese F."/>
            <person name="Lindquist E."/>
            <person name="Lobanov A."/>
            <person name="Lomsadze A."/>
            <person name="Malik S.B."/>
            <person name="Marsh M.E."/>
            <person name="Mackinder L."/>
            <person name="Mock T."/>
            <person name="Mueller-Roeber B."/>
            <person name="Pagarete A."/>
            <person name="Parker M."/>
            <person name="Probert I."/>
            <person name="Quesneville H."/>
            <person name="Raines C."/>
            <person name="Rensing S.A."/>
            <person name="Riano-Pachon D.M."/>
            <person name="Richier S."/>
            <person name="Rokitta S."/>
            <person name="Shiraiwa Y."/>
            <person name="Soanes D.M."/>
            <person name="van der Giezen M."/>
            <person name="Wahlund T.M."/>
            <person name="Williams B."/>
            <person name="Wilson W."/>
            <person name="Wolfe G."/>
            <person name="Wurch L.L."/>
        </authorList>
    </citation>
    <scope>NUCLEOTIDE SEQUENCE</scope>
</reference>
<sequence>MAGGGATAGAVGAAAFVHFARRWRVGGHFSLVRRRRCCVANLRDGASWRDGDTAPRAARFPPHLARALPPGRHARHARRAWAQHGWGGEGGARACSFEGRAGCGRGCGWTIRTPQAHFGAVVVCRLLGATTGERAHRLRHLRRRRRRRRRVPRHPAVRRWRRRAASRLGAAGEQRGQAEPLRCCCS</sequence>
<accession>A0A0D3KZ73</accession>
<evidence type="ECO:0000313" key="1">
    <source>
        <dbReference type="EnsemblProtists" id="EOD41058"/>
    </source>
</evidence>
<name>A0A0D3KZ73_EMIH1</name>
<dbReference type="EnsemblProtists" id="EOD41058">
    <property type="protein sequence ID" value="EOD41058"/>
    <property type="gene ID" value="EMIHUDRAFT_439458"/>
</dbReference>
<evidence type="ECO:0000313" key="2">
    <source>
        <dbReference type="Proteomes" id="UP000013827"/>
    </source>
</evidence>
<organism evidence="1 2">
    <name type="scientific">Emiliania huxleyi (strain CCMP1516)</name>
    <dbReference type="NCBI Taxonomy" id="280463"/>
    <lineage>
        <taxon>Eukaryota</taxon>
        <taxon>Haptista</taxon>
        <taxon>Haptophyta</taxon>
        <taxon>Prymnesiophyceae</taxon>
        <taxon>Isochrysidales</taxon>
        <taxon>Noelaerhabdaceae</taxon>
        <taxon>Emiliania</taxon>
    </lineage>
</organism>
<dbReference type="Proteomes" id="UP000013827">
    <property type="component" value="Unassembled WGS sequence"/>
</dbReference>
<reference evidence="1" key="2">
    <citation type="submission" date="2024-10" db="UniProtKB">
        <authorList>
            <consortium name="EnsemblProtists"/>
        </authorList>
    </citation>
    <scope>IDENTIFICATION</scope>
</reference>
<protein>
    <submittedName>
        <fullName evidence="1">Uncharacterized protein</fullName>
    </submittedName>
</protein>
<proteinExistence type="predicted"/>
<dbReference type="AlphaFoldDB" id="A0A0D3KZ73"/>
<keyword evidence="2" id="KW-1185">Reference proteome</keyword>